<name>A0ABT4W7R9_9FLAO</name>
<dbReference type="Proteomes" id="UP001212170">
    <property type="component" value="Unassembled WGS sequence"/>
</dbReference>
<gene>
    <name evidence="1" type="ORF">NJT12_03110</name>
</gene>
<sequence length="175" mass="20609">MEDQIDTERSYIEMDAYFSTIAIKSVKELVEKRFENHVKTNSYYDFINWHKAENEILLATFRAPDALPLLEIFDCVFNKNNPEEYVFQKCKLIHSLWNGWVPEGSISRGNNHVIALQFENAIPEIVYRLHEENQYRPTAPSDGFRLGLCFESDFPMISKNIKAHFDKKRNNEKTL</sequence>
<dbReference type="RefSeq" id="WP_271334469.1">
    <property type="nucleotide sequence ID" value="NZ_JAMZNK010000003.1"/>
</dbReference>
<comment type="caution">
    <text evidence="1">The sequence shown here is derived from an EMBL/GenBank/DDBJ whole genome shotgun (WGS) entry which is preliminary data.</text>
</comment>
<evidence type="ECO:0000313" key="2">
    <source>
        <dbReference type="Proteomes" id="UP001212170"/>
    </source>
</evidence>
<evidence type="ECO:0000313" key="1">
    <source>
        <dbReference type="EMBL" id="MDA6068600.1"/>
    </source>
</evidence>
<organism evidence="1 2">
    <name type="scientific">Flavobacterium azizsancarii</name>
    <dbReference type="NCBI Taxonomy" id="2961580"/>
    <lineage>
        <taxon>Bacteria</taxon>
        <taxon>Pseudomonadati</taxon>
        <taxon>Bacteroidota</taxon>
        <taxon>Flavobacteriia</taxon>
        <taxon>Flavobacteriales</taxon>
        <taxon>Flavobacteriaceae</taxon>
        <taxon>Flavobacterium</taxon>
    </lineage>
</organism>
<keyword evidence="2" id="KW-1185">Reference proteome</keyword>
<reference evidence="1 2" key="1">
    <citation type="journal article" date="2023" name="Chemosphere">
        <title>Whole genome analysis of Flavobacterium aziz-sancarii sp. nov., isolated from Ardley Island (Antarctica), revealed a rich resistome and bioremediation potential.</title>
        <authorList>
            <person name="Otur C."/>
            <person name="Okay S."/>
            <person name="Kurt-Kizildogan A."/>
        </authorList>
    </citation>
    <scope>NUCLEOTIDE SEQUENCE [LARGE SCALE GENOMIC DNA]</scope>
    <source>
        <strain evidence="1 2">AC</strain>
    </source>
</reference>
<proteinExistence type="predicted"/>
<accession>A0ABT4W7R9</accession>
<dbReference type="EMBL" id="JAMZNK010000003">
    <property type="protein sequence ID" value="MDA6068600.1"/>
    <property type="molecule type" value="Genomic_DNA"/>
</dbReference>
<protein>
    <submittedName>
        <fullName evidence="1">Uncharacterized protein</fullName>
    </submittedName>
</protein>